<protein>
    <submittedName>
        <fullName evidence="3">Integrating conjugative element protein, PFL_4710 family</fullName>
    </submittedName>
</protein>
<sequence length="371" mass="41294">MKERSGRGRHLLRRLALAAGIATATVVPSVEAGITTAQIFSTTFKQLPDCLDYRILGLSLRVIWTPYGPYYFWTLHVGHTVPAMVNQSHPYLDKMPWQDYSNFIGSAYKAASEAVIRLTFPSISVPEAGAGRYRHHKFGKHYAPQHYESAVIGHPAMIIFQKTGPAQQQSNGKTNSRYYQGSGNVPQQGNNAGNGQQAADAGDKFIGGWRNRSSSHGQFSNADKQALNYDQAMKQIDSADYTDYDRTNDSVSRSVDDYGVSNGGRYYCTLPYTPFWPYYLSGLDSVLWRRGWPFADVHKVINPFAPGPAIRPSNTLLPETWGHLYPRYGTVNHVDDAKASAVIARRGLDILADPQIGRVYWPTTKPNGVAW</sequence>
<feature type="signal peptide" evidence="2">
    <location>
        <begin position="1"/>
        <end position="32"/>
    </location>
</feature>
<feature type="compositionally biased region" description="Polar residues" evidence="1">
    <location>
        <begin position="164"/>
        <end position="186"/>
    </location>
</feature>
<dbReference type="Proteomes" id="UP000004750">
    <property type="component" value="Unassembled WGS sequence"/>
</dbReference>
<comment type="caution">
    <text evidence="3">The sequence shown here is derived from an EMBL/GenBank/DDBJ whole genome shotgun (WGS) entry which is preliminary data.</text>
</comment>
<keyword evidence="2" id="KW-0732">Signal</keyword>
<gene>
    <name evidence="3" type="ORF">HMPREF9080_02741</name>
</gene>
<dbReference type="RefSeq" id="WP_006986727.1">
    <property type="nucleotide sequence ID" value="NZ_JH417965.1"/>
</dbReference>
<organism evidence="3 4">
    <name type="scientific">Cardiobacterium valvarum F0432</name>
    <dbReference type="NCBI Taxonomy" id="797473"/>
    <lineage>
        <taxon>Bacteria</taxon>
        <taxon>Pseudomonadati</taxon>
        <taxon>Pseudomonadota</taxon>
        <taxon>Gammaproteobacteria</taxon>
        <taxon>Cardiobacteriales</taxon>
        <taxon>Cardiobacteriaceae</taxon>
        <taxon>Cardiobacterium</taxon>
    </lineage>
</organism>
<reference evidence="3 4" key="1">
    <citation type="submission" date="2011-08" db="EMBL/GenBank/DDBJ databases">
        <authorList>
            <person name="Weinstock G."/>
            <person name="Sodergren E."/>
            <person name="Clifton S."/>
            <person name="Fulton L."/>
            <person name="Fulton B."/>
            <person name="Courtney L."/>
            <person name="Fronick C."/>
            <person name="Harrison M."/>
            <person name="Strong C."/>
            <person name="Farmer C."/>
            <person name="Delahaunty K."/>
            <person name="Markovic C."/>
            <person name="Hall O."/>
            <person name="Minx P."/>
            <person name="Tomlinson C."/>
            <person name="Mitreva M."/>
            <person name="Hou S."/>
            <person name="Chen J."/>
            <person name="Wollam A."/>
            <person name="Pepin K.H."/>
            <person name="Johnson M."/>
            <person name="Bhonagiri V."/>
            <person name="Zhang X."/>
            <person name="Suruliraj S."/>
            <person name="Warren W."/>
            <person name="Chinwalla A."/>
            <person name="Mardis E.R."/>
            <person name="Wilson R.K."/>
        </authorList>
    </citation>
    <scope>NUCLEOTIDE SEQUENCE [LARGE SCALE GENOMIC DNA]</scope>
    <source>
        <strain evidence="3 4">F0432</strain>
    </source>
</reference>
<dbReference type="STRING" id="797473.HMPREF9080_02741"/>
<proteinExistence type="predicted"/>
<dbReference type="Pfam" id="PF06834">
    <property type="entry name" value="TraU"/>
    <property type="match status" value="1"/>
</dbReference>
<evidence type="ECO:0000256" key="1">
    <source>
        <dbReference type="SAM" id="MobiDB-lite"/>
    </source>
</evidence>
<feature type="region of interest" description="Disordered" evidence="1">
    <location>
        <begin position="164"/>
        <end position="207"/>
    </location>
</feature>
<evidence type="ECO:0000313" key="4">
    <source>
        <dbReference type="Proteomes" id="UP000004750"/>
    </source>
</evidence>
<evidence type="ECO:0000313" key="3">
    <source>
        <dbReference type="EMBL" id="EHM50690.1"/>
    </source>
</evidence>
<dbReference type="AlphaFoldDB" id="G9ZIX4"/>
<evidence type="ECO:0000256" key="2">
    <source>
        <dbReference type="SAM" id="SignalP"/>
    </source>
</evidence>
<dbReference type="HOGENOM" id="CLU_745325_0_0_6"/>
<accession>G9ZIX4</accession>
<feature type="chain" id="PRO_5003529407" evidence="2">
    <location>
        <begin position="33"/>
        <end position="371"/>
    </location>
</feature>
<dbReference type="EMBL" id="AGCM01000174">
    <property type="protein sequence ID" value="EHM50690.1"/>
    <property type="molecule type" value="Genomic_DNA"/>
</dbReference>
<feature type="compositionally biased region" description="Low complexity" evidence="1">
    <location>
        <begin position="187"/>
        <end position="200"/>
    </location>
</feature>
<name>G9ZIX4_9GAMM</name>
<dbReference type="InterPro" id="IPR009649">
    <property type="entry name" value="TraU"/>
</dbReference>